<gene>
    <name evidence="1" type="ORF">J2X20_005298</name>
</gene>
<evidence type="ECO:0008006" key="3">
    <source>
        <dbReference type="Google" id="ProtNLM"/>
    </source>
</evidence>
<organism evidence="1 2">
    <name type="scientific">Roseateles saccharophilus</name>
    <name type="common">Pseudomonas saccharophila</name>
    <dbReference type="NCBI Taxonomy" id="304"/>
    <lineage>
        <taxon>Bacteria</taxon>
        <taxon>Pseudomonadati</taxon>
        <taxon>Pseudomonadota</taxon>
        <taxon>Betaproteobacteria</taxon>
        <taxon>Burkholderiales</taxon>
        <taxon>Sphaerotilaceae</taxon>
        <taxon>Roseateles</taxon>
    </lineage>
</organism>
<dbReference type="EMBL" id="JAVDXU010000005">
    <property type="protein sequence ID" value="MDR7272615.1"/>
    <property type="molecule type" value="Genomic_DNA"/>
</dbReference>
<name>A0ABU1YWL2_ROSSA</name>
<evidence type="ECO:0000313" key="1">
    <source>
        <dbReference type="EMBL" id="MDR7272615.1"/>
    </source>
</evidence>
<protein>
    <recommendedName>
        <fullName evidence="3">DUF4123 domain-containing protein</fullName>
    </recommendedName>
</protein>
<evidence type="ECO:0000313" key="2">
    <source>
        <dbReference type="Proteomes" id="UP001180453"/>
    </source>
</evidence>
<dbReference type="Proteomes" id="UP001180453">
    <property type="component" value="Unassembled WGS sequence"/>
</dbReference>
<sequence length="230" mass="24833">MNRLQSELHRLYLLPSPEDGGRLMDEAGQMRAMVMELTGPADWEALSRVWRGVQLDLQWPAPAIAVSGTDGLQLWFSLQQPVSAARAAAFLAHLQSRYLADIAPPSRLRWSPSGQSFGTALVPAEQASTGNWSAFVAPDLAPVFADTPWLDIPPGIEGQADLLARLESIKPAAFDALLQGLQPVASPVPLAKAAGADLDPRRFLQQVLNDETVTLALRIEAAKALLSQQN</sequence>
<proteinExistence type="predicted"/>
<comment type="caution">
    <text evidence="1">The sequence shown here is derived from an EMBL/GenBank/DDBJ whole genome shotgun (WGS) entry which is preliminary data.</text>
</comment>
<accession>A0ABU1YWL2</accession>
<dbReference type="RefSeq" id="WP_310272077.1">
    <property type="nucleotide sequence ID" value="NZ_JAVDXU010000005.1"/>
</dbReference>
<keyword evidence="2" id="KW-1185">Reference proteome</keyword>
<reference evidence="1 2" key="1">
    <citation type="submission" date="2023-07" db="EMBL/GenBank/DDBJ databases">
        <title>Sorghum-associated microbial communities from plants grown in Nebraska, USA.</title>
        <authorList>
            <person name="Schachtman D."/>
        </authorList>
    </citation>
    <scope>NUCLEOTIDE SEQUENCE [LARGE SCALE GENOMIC DNA]</scope>
    <source>
        <strain evidence="1 2">BE314</strain>
    </source>
</reference>